<feature type="domain" description="4'-phosphopantetheinyl transferase" evidence="2">
    <location>
        <begin position="7"/>
        <end position="97"/>
    </location>
</feature>
<reference evidence="3 4" key="1">
    <citation type="submission" date="2022-11" db="EMBL/GenBank/DDBJ databases">
        <title>Complete Genome Sequences of three Polynucleobacter sp. Subcluster PnecC Strains KF022, KF023, and KF032 Isolated from a Shallow Eutrophic Lake in Japan.</title>
        <authorList>
            <person name="Ogata Y."/>
            <person name="Watanabe K."/>
            <person name="Takemine S."/>
            <person name="Shindo C."/>
            <person name="Kurokawa R."/>
            <person name="Suda W."/>
        </authorList>
    </citation>
    <scope>NUCLEOTIDE SEQUENCE [LARGE SCALE GENOMIC DNA]</scope>
    <source>
        <strain evidence="3 4">KF032</strain>
    </source>
</reference>
<gene>
    <name evidence="3" type="ORF">PKF032_08410</name>
</gene>
<protein>
    <recommendedName>
        <fullName evidence="2">4'-phosphopantetheinyl transferase domain-containing protein</fullName>
    </recommendedName>
</protein>
<evidence type="ECO:0000313" key="3">
    <source>
        <dbReference type="EMBL" id="BDT78953.1"/>
    </source>
</evidence>
<organism evidence="3 4">
    <name type="scientific">Polynucleobacter yangtzensis</name>
    <dbReference type="NCBI Taxonomy" id="1743159"/>
    <lineage>
        <taxon>Bacteria</taxon>
        <taxon>Pseudomonadati</taxon>
        <taxon>Pseudomonadota</taxon>
        <taxon>Betaproteobacteria</taxon>
        <taxon>Burkholderiales</taxon>
        <taxon>Burkholderiaceae</taxon>
        <taxon>Polynucleobacter</taxon>
    </lineage>
</organism>
<dbReference type="SUPFAM" id="SSF56214">
    <property type="entry name" value="4'-phosphopantetheinyl transferase"/>
    <property type="match status" value="1"/>
</dbReference>
<dbReference type="InterPro" id="IPR008278">
    <property type="entry name" value="4-PPantetheinyl_Trfase_dom"/>
</dbReference>
<accession>A0ABM8CMD5</accession>
<keyword evidence="4" id="KW-1185">Reference proteome</keyword>
<sequence length="127" mass="14655">MAFSYIPIGVDIEKIVKFSEMKYIKDNLYHPGEKDEINNVQMNQSDLWFFICWTRKEALLKAIGKGLTIKTESFQVSCDPNKADLHHSPDPYNQWRILNTPPIDENYVSSLCIGGTLKTIKFRSVNI</sequence>
<keyword evidence="1" id="KW-0808">Transferase</keyword>
<evidence type="ECO:0000256" key="1">
    <source>
        <dbReference type="ARBA" id="ARBA00022679"/>
    </source>
</evidence>
<evidence type="ECO:0000259" key="2">
    <source>
        <dbReference type="Pfam" id="PF01648"/>
    </source>
</evidence>
<proteinExistence type="predicted"/>
<dbReference type="EMBL" id="AP026974">
    <property type="protein sequence ID" value="BDT78953.1"/>
    <property type="molecule type" value="Genomic_DNA"/>
</dbReference>
<name>A0ABM8CMD5_9BURK</name>
<dbReference type="Gene3D" id="3.90.470.20">
    <property type="entry name" value="4'-phosphopantetheinyl transferase domain"/>
    <property type="match status" value="1"/>
</dbReference>
<dbReference type="Pfam" id="PF01648">
    <property type="entry name" value="ACPS"/>
    <property type="match status" value="1"/>
</dbReference>
<evidence type="ECO:0000313" key="4">
    <source>
        <dbReference type="Proteomes" id="UP001211204"/>
    </source>
</evidence>
<dbReference type="InterPro" id="IPR037143">
    <property type="entry name" value="4-PPantetheinyl_Trfase_dom_sf"/>
</dbReference>
<dbReference type="Proteomes" id="UP001211204">
    <property type="component" value="Chromosome"/>
</dbReference>